<name>A0A2H3BP14_9AGAR</name>
<evidence type="ECO:0008006" key="4">
    <source>
        <dbReference type="Google" id="ProtNLM"/>
    </source>
</evidence>
<dbReference type="EMBL" id="KZ293421">
    <property type="protein sequence ID" value="PBK72641.1"/>
    <property type="molecule type" value="Genomic_DNA"/>
</dbReference>
<dbReference type="AlphaFoldDB" id="A0A2H3BP14"/>
<proteinExistence type="predicted"/>
<gene>
    <name evidence="2" type="ORF">ARMSODRAFT_880847</name>
</gene>
<evidence type="ECO:0000256" key="1">
    <source>
        <dbReference type="SAM" id="MobiDB-lite"/>
    </source>
</evidence>
<feature type="region of interest" description="Disordered" evidence="1">
    <location>
        <begin position="1"/>
        <end position="41"/>
    </location>
</feature>
<evidence type="ECO:0000313" key="2">
    <source>
        <dbReference type="EMBL" id="PBK72641.1"/>
    </source>
</evidence>
<dbReference type="Proteomes" id="UP000218334">
    <property type="component" value="Unassembled WGS sequence"/>
</dbReference>
<evidence type="ECO:0000313" key="3">
    <source>
        <dbReference type="Proteomes" id="UP000218334"/>
    </source>
</evidence>
<protein>
    <recommendedName>
        <fullName evidence="4">RING-type domain-containing protein</fullName>
    </recommendedName>
</protein>
<sequence>MGTAPPFIIGGGVNPRHQPRQPSERKKWTLPPAPGPTLRQRIERKEREAGLRCHDMSCGVGPSDEDPFVAVSEKQVHIQHRDTQTGQGGIVCEHAFHPSCLVSAQRVALRGADENVEGEDVEVSCPVCRADGLISKEGWQEGVRALA</sequence>
<dbReference type="STRING" id="1076256.A0A2H3BP14"/>
<keyword evidence="3" id="KW-1185">Reference proteome</keyword>
<dbReference type="SUPFAM" id="SSF57850">
    <property type="entry name" value="RING/U-box"/>
    <property type="match status" value="1"/>
</dbReference>
<reference evidence="3" key="1">
    <citation type="journal article" date="2017" name="Nat. Ecol. Evol.">
        <title>Genome expansion and lineage-specific genetic innovations in the forest pathogenic fungi Armillaria.</title>
        <authorList>
            <person name="Sipos G."/>
            <person name="Prasanna A.N."/>
            <person name="Walter M.C."/>
            <person name="O'Connor E."/>
            <person name="Balint B."/>
            <person name="Krizsan K."/>
            <person name="Kiss B."/>
            <person name="Hess J."/>
            <person name="Varga T."/>
            <person name="Slot J."/>
            <person name="Riley R."/>
            <person name="Boka B."/>
            <person name="Rigling D."/>
            <person name="Barry K."/>
            <person name="Lee J."/>
            <person name="Mihaltcheva S."/>
            <person name="LaButti K."/>
            <person name="Lipzen A."/>
            <person name="Waldron R."/>
            <person name="Moloney N.M."/>
            <person name="Sperisen C."/>
            <person name="Kredics L."/>
            <person name="Vagvoelgyi C."/>
            <person name="Patrignani A."/>
            <person name="Fitzpatrick D."/>
            <person name="Nagy I."/>
            <person name="Doyle S."/>
            <person name="Anderson J.B."/>
            <person name="Grigoriev I.V."/>
            <person name="Gueldener U."/>
            <person name="Muensterkoetter M."/>
            <person name="Nagy L.G."/>
        </authorList>
    </citation>
    <scope>NUCLEOTIDE SEQUENCE [LARGE SCALE GENOMIC DNA]</scope>
    <source>
        <strain evidence="3">28-4</strain>
    </source>
</reference>
<organism evidence="2 3">
    <name type="scientific">Armillaria solidipes</name>
    <dbReference type="NCBI Taxonomy" id="1076256"/>
    <lineage>
        <taxon>Eukaryota</taxon>
        <taxon>Fungi</taxon>
        <taxon>Dikarya</taxon>
        <taxon>Basidiomycota</taxon>
        <taxon>Agaricomycotina</taxon>
        <taxon>Agaricomycetes</taxon>
        <taxon>Agaricomycetidae</taxon>
        <taxon>Agaricales</taxon>
        <taxon>Marasmiineae</taxon>
        <taxon>Physalacriaceae</taxon>
        <taxon>Armillaria</taxon>
    </lineage>
</organism>
<accession>A0A2H3BP14</accession>